<dbReference type="KEGG" id="abac:LuPra_01285"/>
<accession>A0A143PHR9</accession>
<reference evidence="3" key="2">
    <citation type="submission" date="2016-04" db="EMBL/GenBank/DDBJ databases">
        <title>First Complete Genome Sequence of a Subdivision 6 Acidobacterium.</title>
        <authorList>
            <person name="Huang S."/>
            <person name="Vieira S."/>
            <person name="Bunk B."/>
            <person name="Riedel T."/>
            <person name="Sproeer C."/>
            <person name="Overmann J."/>
        </authorList>
    </citation>
    <scope>NUCLEOTIDE SEQUENCE [LARGE SCALE GENOMIC DNA]</scope>
    <source>
        <strain evidence="3">DSM 100886 HEG_-6_39</strain>
    </source>
</reference>
<organism evidence="2 3">
    <name type="scientific">Luteitalea pratensis</name>
    <dbReference type="NCBI Taxonomy" id="1855912"/>
    <lineage>
        <taxon>Bacteria</taxon>
        <taxon>Pseudomonadati</taxon>
        <taxon>Acidobacteriota</taxon>
        <taxon>Vicinamibacteria</taxon>
        <taxon>Vicinamibacterales</taxon>
        <taxon>Vicinamibacteraceae</taxon>
        <taxon>Luteitalea</taxon>
    </lineage>
</organism>
<dbReference type="EMBL" id="CP015136">
    <property type="protein sequence ID" value="AMY08097.1"/>
    <property type="molecule type" value="Genomic_DNA"/>
</dbReference>
<dbReference type="Pfam" id="PF01261">
    <property type="entry name" value="AP_endonuc_2"/>
    <property type="match status" value="1"/>
</dbReference>
<reference evidence="2 3" key="1">
    <citation type="journal article" date="2016" name="Genome Announc.">
        <title>First Complete Genome Sequence of a Subdivision 6 Acidobacterium Strain.</title>
        <authorList>
            <person name="Huang S."/>
            <person name="Vieira S."/>
            <person name="Bunk B."/>
            <person name="Riedel T."/>
            <person name="Sproer C."/>
            <person name="Overmann J."/>
        </authorList>
    </citation>
    <scope>NUCLEOTIDE SEQUENCE [LARGE SCALE GENOMIC DNA]</scope>
    <source>
        <strain evidence="3">DSM 100886 HEG_-6_39</strain>
    </source>
</reference>
<dbReference type="InterPro" id="IPR013022">
    <property type="entry name" value="Xyl_isomerase-like_TIM-brl"/>
</dbReference>
<dbReference type="Proteomes" id="UP000076079">
    <property type="component" value="Chromosome"/>
</dbReference>
<proteinExistence type="predicted"/>
<dbReference type="PANTHER" id="PTHR12110:SF41">
    <property type="entry name" value="INOSOSE DEHYDRATASE"/>
    <property type="match status" value="1"/>
</dbReference>
<sequence length="272" mass="29389">MTLPYAAFPIERALEGIKAAGYPYVAWGVTHKDASGQQRPAIDVTAPVSEAAALARRCRDLGLDPVMMFSTVFLEEPEAADAHRRRIAQAAEAKIPYVLTFGRTRPGEYERVIACLKAIGPVARQAGVAVLIKQHGGNTATGAMCSAIIREVGDEGVRMCYDAGNVLDYESHDPIADIATCVGDIRAFAIKDHRDFPKDEDCGPGFGEIDHYRLLTPVMQAGLTMPLVFENIFEPLVRRPATPEGVDALARRVREYVDSVIRGLQAAPAGAA</sequence>
<evidence type="ECO:0000313" key="2">
    <source>
        <dbReference type="EMBL" id="AMY08097.1"/>
    </source>
</evidence>
<dbReference type="Gene3D" id="3.20.20.150">
    <property type="entry name" value="Divalent-metal-dependent TIM barrel enzymes"/>
    <property type="match status" value="1"/>
</dbReference>
<name>A0A143PHR9_LUTPR</name>
<evidence type="ECO:0000259" key="1">
    <source>
        <dbReference type="Pfam" id="PF01261"/>
    </source>
</evidence>
<dbReference type="SUPFAM" id="SSF51658">
    <property type="entry name" value="Xylose isomerase-like"/>
    <property type="match status" value="1"/>
</dbReference>
<protein>
    <submittedName>
        <fullName evidence="2">Xylose isomerase-like TIM barrel</fullName>
    </submittedName>
</protein>
<feature type="domain" description="Xylose isomerase-like TIM barrel" evidence="1">
    <location>
        <begin position="17"/>
        <end position="237"/>
    </location>
</feature>
<evidence type="ECO:0000313" key="3">
    <source>
        <dbReference type="Proteomes" id="UP000076079"/>
    </source>
</evidence>
<gene>
    <name evidence="2" type="ORF">LuPra_01285</name>
</gene>
<keyword evidence="3" id="KW-1185">Reference proteome</keyword>
<dbReference type="InterPro" id="IPR036237">
    <property type="entry name" value="Xyl_isomerase-like_sf"/>
</dbReference>
<keyword evidence="2" id="KW-0413">Isomerase</keyword>
<dbReference type="GO" id="GO:0016853">
    <property type="term" value="F:isomerase activity"/>
    <property type="evidence" value="ECO:0007669"/>
    <property type="project" value="UniProtKB-KW"/>
</dbReference>
<dbReference type="PANTHER" id="PTHR12110">
    <property type="entry name" value="HYDROXYPYRUVATE ISOMERASE"/>
    <property type="match status" value="1"/>
</dbReference>
<dbReference type="AlphaFoldDB" id="A0A143PHR9"/>
<dbReference type="STRING" id="1855912.LuPra_01285"/>
<dbReference type="InterPro" id="IPR050312">
    <property type="entry name" value="IolE/XylAMocC-like"/>
</dbReference>